<feature type="compositionally biased region" description="Low complexity" evidence="3">
    <location>
        <begin position="32"/>
        <end position="105"/>
    </location>
</feature>
<comment type="caution">
    <text evidence="4">The sequence shown here is derived from an EMBL/GenBank/DDBJ whole genome shotgun (WGS) entry which is preliminary data.</text>
</comment>
<gene>
    <name evidence="4" type="ORF">B4082_0635</name>
</gene>
<dbReference type="AlphaFoldDB" id="A0A162NEA1"/>
<dbReference type="Pfam" id="PF01391">
    <property type="entry name" value="Collagen"/>
    <property type="match status" value="1"/>
</dbReference>
<evidence type="ECO:0000256" key="2">
    <source>
        <dbReference type="ARBA" id="ARBA00022525"/>
    </source>
</evidence>
<dbReference type="InterPro" id="IPR050392">
    <property type="entry name" value="Collagen/C1q_domain"/>
</dbReference>
<dbReference type="Gene3D" id="2.60.120.40">
    <property type="match status" value="1"/>
</dbReference>
<comment type="subcellular location">
    <subcellularLocation>
        <location evidence="1">Secreted</location>
    </subcellularLocation>
</comment>
<sequence length="246" mass="25118">MDEFLSSAALNPDSIGSTGPTGPTENTGHTESTGITGPTGSTGSTGITGPTGSTGSTGITGPTGSTGSTGITGPTGSTGSTGITGRIGRTGRTGPTGITGPTGPGAIESAFRANIGAEEQFTVAFTSQTVNFTTELFDFNNEYDGINTFTAKQEGVYQINANLTFEPVLVQPFVGILDLFVNDTSVYRDIKDDVTSFSVSTIYGLHPGDTVKVVFLATIKGRILALPTPSMLSFSAARFPLTSPIP</sequence>
<accession>A0A162NEA1</accession>
<name>A0A162NEA1_BACCE</name>
<evidence type="ECO:0000313" key="5">
    <source>
        <dbReference type="Proteomes" id="UP000076501"/>
    </source>
</evidence>
<dbReference type="Proteomes" id="UP000076501">
    <property type="component" value="Unassembled WGS sequence"/>
</dbReference>
<reference evidence="4 5" key="1">
    <citation type="submission" date="2015-09" db="EMBL/GenBank/DDBJ databases">
        <title>Bacillus cereus food isolates.</title>
        <authorList>
            <person name="Boekhorst J."/>
        </authorList>
    </citation>
    <scope>NUCLEOTIDE SEQUENCE [LARGE SCALE GENOMIC DNA]</scope>
    <source>
        <strain evidence="4 5">B4082</strain>
    </source>
</reference>
<protein>
    <submittedName>
        <fullName evidence="4">Phage tail fiber protein</fullName>
    </submittedName>
</protein>
<dbReference type="RefSeq" id="WP_080468279.1">
    <property type="nucleotide sequence ID" value="NZ_LJKA01000008.1"/>
</dbReference>
<evidence type="ECO:0000256" key="3">
    <source>
        <dbReference type="SAM" id="MobiDB-lite"/>
    </source>
</evidence>
<dbReference type="InterPro" id="IPR008160">
    <property type="entry name" value="Collagen"/>
</dbReference>
<dbReference type="PATRIC" id="fig|1396.539.peg.5453"/>
<dbReference type="PANTHER" id="PTHR15427">
    <property type="entry name" value="EMILIN ELASTIN MICROFIBRIL INTERFACE-LOCATED PROTEIN ELASTIN MICROFIBRIL INTERFACER"/>
    <property type="match status" value="1"/>
</dbReference>
<dbReference type="InterPro" id="IPR008983">
    <property type="entry name" value="Tumour_necrosis_fac-like_dom"/>
</dbReference>
<keyword evidence="2" id="KW-0964">Secreted</keyword>
<dbReference type="EMBL" id="LJKA01000008">
    <property type="protein sequence ID" value="KZD40481.1"/>
    <property type="molecule type" value="Genomic_DNA"/>
</dbReference>
<dbReference type="SUPFAM" id="SSF49842">
    <property type="entry name" value="TNF-like"/>
    <property type="match status" value="1"/>
</dbReference>
<organism evidence="4 5">
    <name type="scientific">Bacillus cereus</name>
    <dbReference type="NCBI Taxonomy" id="1396"/>
    <lineage>
        <taxon>Bacteria</taxon>
        <taxon>Bacillati</taxon>
        <taxon>Bacillota</taxon>
        <taxon>Bacilli</taxon>
        <taxon>Bacillales</taxon>
        <taxon>Bacillaceae</taxon>
        <taxon>Bacillus</taxon>
        <taxon>Bacillus cereus group</taxon>
    </lineage>
</organism>
<proteinExistence type="predicted"/>
<feature type="region of interest" description="Disordered" evidence="3">
    <location>
        <begin position="1"/>
        <end position="106"/>
    </location>
</feature>
<evidence type="ECO:0000313" key="4">
    <source>
        <dbReference type="EMBL" id="KZD40481.1"/>
    </source>
</evidence>
<evidence type="ECO:0000256" key="1">
    <source>
        <dbReference type="ARBA" id="ARBA00004613"/>
    </source>
</evidence>
<dbReference type="PANTHER" id="PTHR15427:SF33">
    <property type="entry name" value="COLLAGEN IV NC1 DOMAIN-CONTAINING PROTEIN"/>
    <property type="match status" value="1"/>
</dbReference>
<feature type="compositionally biased region" description="Polar residues" evidence="3">
    <location>
        <begin position="14"/>
        <end position="31"/>
    </location>
</feature>